<protein>
    <submittedName>
        <fullName evidence="1">PIG-L family deacetylase</fullName>
    </submittedName>
</protein>
<gene>
    <name evidence="1" type="ORF">COU31_04735</name>
</gene>
<evidence type="ECO:0000313" key="1">
    <source>
        <dbReference type="EMBL" id="PIT87107.1"/>
    </source>
</evidence>
<dbReference type="GO" id="GO:0000225">
    <property type="term" value="F:N-acetylglucosaminylphosphatidylinositol deacetylase activity"/>
    <property type="evidence" value="ECO:0007669"/>
    <property type="project" value="TreeGrafter"/>
</dbReference>
<dbReference type="Pfam" id="PF02585">
    <property type="entry name" value="PIG-L"/>
    <property type="match status" value="1"/>
</dbReference>
<name>A0A2M6W2U2_9BACT</name>
<dbReference type="InterPro" id="IPR003737">
    <property type="entry name" value="GlcNAc_PI_deacetylase-related"/>
</dbReference>
<proteinExistence type="predicted"/>
<dbReference type="AlphaFoldDB" id="A0A2M6W2U2"/>
<organism evidence="1 2">
    <name type="scientific">Candidatus Magasanikbacteria bacterium CG10_big_fil_rev_8_21_14_0_10_40_10</name>
    <dbReference type="NCBI Taxonomy" id="1974648"/>
    <lineage>
        <taxon>Bacteria</taxon>
        <taxon>Candidatus Magasanikiibacteriota</taxon>
    </lineage>
</organism>
<dbReference type="SUPFAM" id="SSF102588">
    <property type="entry name" value="LmbE-like"/>
    <property type="match status" value="1"/>
</dbReference>
<sequence length="198" mass="22751">MQYLTFKKNARALVIVAHPDDETIWMGGTILKHPEVKWTIFSLCRGDDTDRAPKFFRVCKYLKTEGLMTNLEDEGLLNIKQSVPLIKKMLLQNLTNKNYNYIFTHGTNGEYGHARHKAVHRSVVTLVSKKNLSGLLLCFNYELTGEHKLKPKKNSHYIINLTPAEFDRKQSIMSDIYGFDKNGIDAGYCTTIEGFIKY</sequence>
<dbReference type="PANTHER" id="PTHR12993">
    <property type="entry name" value="N-ACETYLGLUCOSAMINYL-PHOSPHATIDYLINOSITOL DE-N-ACETYLASE-RELATED"/>
    <property type="match status" value="1"/>
</dbReference>
<accession>A0A2M6W2U2</accession>
<dbReference type="EMBL" id="PFBX01000053">
    <property type="protein sequence ID" value="PIT87107.1"/>
    <property type="molecule type" value="Genomic_DNA"/>
</dbReference>
<reference evidence="2" key="1">
    <citation type="submission" date="2017-09" db="EMBL/GenBank/DDBJ databases">
        <title>Depth-based differentiation of microbial function through sediment-hosted aquifers and enrichment of novel symbionts in the deep terrestrial subsurface.</title>
        <authorList>
            <person name="Probst A.J."/>
            <person name="Ladd B."/>
            <person name="Jarett J.K."/>
            <person name="Geller-Mcgrath D.E."/>
            <person name="Sieber C.M.K."/>
            <person name="Emerson J.B."/>
            <person name="Anantharaman K."/>
            <person name="Thomas B.C."/>
            <person name="Malmstrom R."/>
            <person name="Stieglmeier M."/>
            <person name="Klingl A."/>
            <person name="Woyke T."/>
            <person name="Ryan C.M."/>
            <person name="Banfield J.F."/>
        </authorList>
    </citation>
    <scope>NUCLEOTIDE SEQUENCE [LARGE SCALE GENOMIC DNA]</scope>
</reference>
<evidence type="ECO:0000313" key="2">
    <source>
        <dbReference type="Proteomes" id="UP000231183"/>
    </source>
</evidence>
<dbReference type="Proteomes" id="UP000231183">
    <property type="component" value="Unassembled WGS sequence"/>
</dbReference>
<dbReference type="InterPro" id="IPR024078">
    <property type="entry name" value="LmbE-like_dom_sf"/>
</dbReference>
<comment type="caution">
    <text evidence="1">The sequence shown here is derived from an EMBL/GenBank/DDBJ whole genome shotgun (WGS) entry which is preliminary data.</text>
</comment>
<dbReference type="Gene3D" id="3.40.50.10320">
    <property type="entry name" value="LmbE-like"/>
    <property type="match status" value="1"/>
</dbReference>
<dbReference type="PANTHER" id="PTHR12993:SF11">
    <property type="entry name" value="N-ACETYLGLUCOSAMINYL-PHOSPHATIDYLINOSITOL DE-N-ACETYLASE"/>
    <property type="match status" value="1"/>
</dbReference>